<evidence type="ECO:0000259" key="3">
    <source>
        <dbReference type="PROSITE" id="PS51444"/>
    </source>
</evidence>
<dbReference type="InterPro" id="IPR015425">
    <property type="entry name" value="FH2_Formin"/>
</dbReference>
<evidence type="ECO:0000313" key="4">
    <source>
        <dbReference type="EMBL" id="CAH0367139.1"/>
    </source>
</evidence>
<keyword evidence="5" id="KW-1185">Reference proteome</keyword>
<reference evidence="4" key="1">
    <citation type="submission" date="2021-11" db="EMBL/GenBank/DDBJ databases">
        <authorList>
            <consortium name="Genoscope - CEA"/>
            <person name="William W."/>
        </authorList>
    </citation>
    <scope>NUCLEOTIDE SEQUENCE</scope>
</reference>
<evidence type="ECO:0000256" key="2">
    <source>
        <dbReference type="SAM" id="MobiDB-lite"/>
    </source>
</evidence>
<organism evidence="4 5">
    <name type="scientific">Pelagomonas calceolata</name>
    <dbReference type="NCBI Taxonomy" id="35677"/>
    <lineage>
        <taxon>Eukaryota</taxon>
        <taxon>Sar</taxon>
        <taxon>Stramenopiles</taxon>
        <taxon>Ochrophyta</taxon>
        <taxon>Pelagophyceae</taxon>
        <taxon>Pelagomonadales</taxon>
        <taxon>Pelagomonadaceae</taxon>
        <taxon>Pelagomonas</taxon>
    </lineage>
</organism>
<gene>
    <name evidence="4" type="ORF">PECAL_2P01480</name>
</gene>
<dbReference type="SUPFAM" id="SSF101447">
    <property type="entry name" value="Formin homology 2 domain (FH2 domain)"/>
    <property type="match status" value="1"/>
</dbReference>
<feature type="region of interest" description="Disordered" evidence="2">
    <location>
        <begin position="579"/>
        <end position="598"/>
    </location>
</feature>
<dbReference type="InterPro" id="IPR042201">
    <property type="entry name" value="FH2_Formin_sf"/>
</dbReference>
<accession>A0A8J2SGB8</accession>
<proteinExistence type="predicted"/>
<dbReference type="Pfam" id="PF02181">
    <property type="entry name" value="FH2"/>
    <property type="match status" value="1"/>
</dbReference>
<protein>
    <recommendedName>
        <fullName evidence="3">FH2 domain-containing protein</fullName>
    </recommendedName>
</protein>
<feature type="compositionally biased region" description="Low complexity" evidence="2">
    <location>
        <begin position="696"/>
        <end position="717"/>
    </location>
</feature>
<evidence type="ECO:0000256" key="1">
    <source>
        <dbReference type="SAM" id="Coils"/>
    </source>
</evidence>
<dbReference type="SMART" id="SM00498">
    <property type="entry name" value="FH2"/>
    <property type="match status" value="1"/>
</dbReference>
<feature type="region of interest" description="Disordered" evidence="2">
    <location>
        <begin position="694"/>
        <end position="754"/>
    </location>
</feature>
<dbReference type="PANTHER" id="PTHR45725:SF1">
    <property type="entry name" value="DISHEVELLED ASSOCIATED ACTIVATOR OF MORPHOGENESIS, ISOFORM D"/>
    <property type="match status" value="1"/>
</dbReference>
<dbReference type="Proteomes" id="UP000789595">
    <property type="component" value="Unassembled WGS sequence"/>
</dbReference>
<dbReference type="Gene3D" id="1.20.58.2220">
    <property type="entry name" value="Formin, FH2 domain"/>
    <property type="match status" value="1"/>
</dbReference>
<feature type="region of interest" description="Disordered" evidence="2">
    <location>
        <begin position="795"/>
        <end position="828"/>
    </location>
</feature>
<sequence length="828" mass="86662">MGKNAALEAMLAQRAGKPKPDALNAMLAKRAGAAQPAAVTTPTNATAPCYLTPLDRSRRRSFELRRRRETLTPEDAERLLRNRDKVLGAALSMHVIHDVPLDVVGERLAASGVRPELRDEALAAIRAKLKRSGLGERAFDDEQERAARKLLGANSPLPRYDVRRGVTPRQCRGRVAFETPAAAAADAGDDPLAKYRKMVKMGPYRKMLRMRVPPGAVGDRMRREGRSEADVAAVCGAAAPPAPPATAAKAPARTPAPRKTKQLHWTKLDASVDVGATVWGAASPADEADDDLALLEEIFASKPPPAKARAADRAAAAGGAAEPASLKKVSLLEDSRRAANVAIGLEYFSRQYRGDDDALCRAVASLSEWLDGPKLRSLQVQLPTPEEEALVRSYVDDAANDAARLARPERFFAAALRWPRFAARVEAACFRAEFDEQAWDACRAADKVAAAVAALVGSEGLGRVLRYLLKAGNALNSGLASGDAAGVALGSLGAFATARGKGGANLVDYVAEIFAERGQAADLDFVDALPSLAEAARYVDDDHTRGALRKLRSGLAQVQAEAKAAEASLSSADRKRAAALRKKSGEAPAPEVASPAAPATAKGRAALDAQATVRFVVEAGRCVDEAAKAVAGLEAKIAALDAATKKCRAYFGATGGPAAAALKLVFGALDGFASEVRRSRDKLRRKLAAKERNAKRAAAAAAKADPAAPAPAPAARIRGARTDAAGPVLARTARPARDAPAAAAAAPRPAPARPRVALSASAQSAVDRAFALKGGRRANATDSQVLAKSKALASHKALADKQKRLAAAQADAPPPPPGAENAKPRRFF</sequence>
<dbReference type="EMBL" id="CAKKNE010000002">
    <property type="protein sequence ID" value="CAH0367139.1"/>
    <property type="molecule type" value="Genomic_DNA"/>
</dbReference>
<dbReference type="OrthoDB" id="26518at2759"/>
<dbReference type="AlphaFoldDB" id="A0A8J2SGB8"/>
<feature type="compositionally biased region" description="Low complexity" evidence="2">
    <location>
        <begin position="730"/>
        <end position="754"/>
    </location>
</feature>
<dbReference type="PANTHER" id="PTHR45725">
    <property type="entry name" value="FORMIN HOMOLOGY 2 FAMILY MEMBER"/>
    <property type="match status" value="1"/>
</dbReference>
<dbReference type="PROSITE" id="PS51444">
    <property type="entry name" value="FH2"/>
    <property type="match status" value="1"/>
</dbReference>
<dbReference type="InterPro" id="IPR051425">
    <property type="entry name" value="Formin_Homology"/>
</dbReference>
<name>A0A8J2SGB8_9STRA</name>
<feature type="coiled-coil region" evidence="1">
    <location>
        <begin position="548"/>
        <end position="575"/>
    </location>
</feature>
<feature type="domain" description="FH2" evidence="3">
    <location>
        <begin position="250"/>
        <end position="702"/>
    </location>
</feature>
<keyword evidence="1" id="KW-0175">Coiled coil</keyword>
<comment type="caution">
    <text evidence="4">The sequence shown here is derived from an EMBL/GenBank/DDBJ whole genome shotgun (WGS) entry which is preliminary data.</text>
</comment>
<feature type="compositionally biased region" description="Low complexity" evidence="2">
    <location>
        <begin position="587"/>
        <end position="598"/>
    </location>
</feature>
<evidence type="ECO:0000313" key="5">
    <source>
        <dbReference type="Proteomes" id="UP000789595"/>
    </source>
</evidence>